<proteinExistence type="predicted"/>
<evidence type="ECO:0000313" key="1">
    <source>
        <dbReference type="EMBL" id="CAK6968193.1"/>
    </source>
</evidence>
<gene>
    <name evidence="1" type="ORF">FSCOSCO3_A012058</name>
</gene>
<keyword evidence="2" id="KW-1185">Reference proteome</keyword>
<accession>A0AAV1P9X8</accession>
<dbReference type="Proteomes" id="UP001314229">
    <property type="component" value="Unassembled WGS sequence"/>
</dbReference>
<dbReference type="AlphaFoldDB" id="A0AAV1P9X8"/>
<name>A0AAV1P9X8_SCOSC</name>
<protein>
    <submittedName>
        <fullName evidence="1">Uncharacterized protein</fullName>
    </submittedName>
</protein>
<comment type="caution">
    <text evidence="1">The sequence shown here is derived from an EMBL/GenBank/DDBJ whole genome shotgun (WGS) entry which is preliminary data.</text>
</comment>
<sequence length="88" mass="9768">MDLESDRTEHELMQLLHFLLQATISTFCRVTPPLEDTGDTSGLQALPATWMDTAATQIPQGLPVEDEERPPAVPELEFTCDALFTYGC</sequence>
<organism evidence="1 2">
    <name type="scientific">Scomber scombrus</name>
    <name type="common">Atlantic mackerel</name>
    <name type="synonym">Scomber vernalis</name>
    <dbReference type="NCBI Taxonomy" id="13677"/>
    <lineage>
        <taxon>Eukaryota</taxon>
        <taxon>Metazoa</taxon>
        <taxon>Chordata</taxon>
        <taxon>Craniata</taxon>
        <taxon>Vertebrata</taxon>
        <taxon>Euteleostomi</taxon>
        <taxon>Actinopterygii</taxon>
        <taxon>Neopterygii</taxon>
        <taxon>Teleostei</taxon>
        <taxon>Neoteleostei</taxon>
        <taxon>Acanthomorphata</taxon>
        <taxon>Pelagiaria</taxon>
        <taxon>Scombriformes</taxon>
        <taxon>Scombridae</taxon>
        <taxon>Scomber</taxon>
    </lineage>
</organism>
<evidence type="ECO:0000313" key="2">
    <source>
        <dbReference type="Proteomes" id="UP001314229"/>
    </source>
</evidence>
<dbReference type="EMBL" id="CAWUFR010000115">
    <property type="protein sequence ID" value="CAK6968193.1"/>
    <property type="molecule type" value="Genomic_DNA"/>
</dbReference>
<reference evidence="1 2" key="1">
    <citation type="submission" date="2024-01" db="EMBL/GenBank/DDBJ databases">
        <authorList>
            <person name="Alioto T."/>
            <person name="Alioto T."/>
            <person name="Gomez Garrido J."/>
        </authorList>
    </citation>
    <scope>NUCLEOTIDE SEQUENCE [LARGE SCALE GENOMIC DNA]</scope>
</reference>